<accession>A0A382V892</accession>
<reference evidence="1" key="1">
    <citation type="submission" date="2018-05" db="EMBL/GenBank/DDBJ databases">
        <authorList>
            <person name="Lanie J.A."/>
            <person name="Ng W.-L."/>
            <person name="Kazmierczak K.M."/>
            <person name="Andrzejewski T.M."/>
            <person name="Davidsen T.M."/>
            <person name="Wayne K.J."/>
            <person name="Tettelin H."/>
            <person name="Glass J.I."/>
            <person name="Rusch D."/>
            <person name="Podicherti R."/>
            <person name="Tsui H.-C.T."/>
            <person name="Winkler M.E."/>
        </authorList>
    </citation>
    <scope>NUCLEOTIDE SEQUENCE</scope>
</reference>
<sequence>MRGHDWKIASPSTHLGSGSVPGWGGLGFLTFPLP</sequence>
<evidence type="ECO:0000313" key="1">
    <source>
        <dbReference type="EMBL" id="SVD42709.1"/>
    </source>
</evidence>
<name>A0A382V892_9ZZZZ</name>
<dbReference type="EMBL" id="UINC01149938">
    <property type="protein sequence ID" value="SVD42709.1"/>
    <property type="molecule type" value="Genomic_DNA"/>
</dbReference>
<dbReference type="AlphaFoldDB" id="A0A382V892"/>
<gene>
    <name evidence="1" type="ORF">METZ01_LOCUS395563</name>
</gene>
<feature type="non-terminal residue" evidence="1">
    <location>
        <position position="34"/>
    </location>
</feature>
<protein>
    <submittedName>
        <fullName evidence="1">Uncharacterized protein</fullName>
    </submittedName>
</protein>
<proteinExistence type="predicted"/>
<organism evidence="1">
    <name type="scientific">marine metagenome</name>
    <dbReference type="NCBI Taxonomy" id="408172"/>
    <lineage>
        <taxon>unclassified sequences</taxon>
        <taxon>metagenomes</taxon>
        <taxon>ecological metagenomes</taxon>
    </lineage>
</organism>